<gene>
    <name evidence="2" type="ORF">HYH02_009477</name>
</gene>
<evidence type="ECO:0000256" key="1">
    <source>
        <dbReference type="SAM" id="MobiDB-lite"/>
    </source>
</evidence>
<dbReference type="Proteomes" id="UP000613740">
    <property type="component" value="Unassembled WGS sequence"/>
</dbReference>
<proteinExistence type="predicted"/>
<keyword evidence="3" id="KW-1185">Reference proteome</keyword>
<evidence type="ECO:0000313" key="2">
    <source>
        <dbReference type="EMBL" id="KAG2443062.1"/>
    </source>
</evidence>
<evidence type="ECO:0000313" key="3">
    <source>
        <dbReference type="Proteomes" id="UP000613740"/>
    </source>
</evidence>
<name>A0A835TCQ1_9CHLO</name>
<feature type="compositionally biased region" description="Low complexity" evidence="1">
    <location>
        <begin position="161"/>
        <end position="171"/>
    </location>
</feature>
<accession>A0A835TCQ1</accession>
<reference evidence="2" key="1">
    <citation type="journal article" date="2020" name="bioRxiv">
        <title>Comparative genomics of Chlamydomonas.</title>
        <authorList>
            <person name="Craig R.J."/>
            <person name="Hasan A.R."/>
            <person name="Ness R.W."/>
            <person name="Keightley P.D."/>
        </authorList>
    </citation>
    <scope>NUCLEOTIDE SEQUENCE</scope>
    <source>
        <strain evidence="2">CCAP 11/173</strain>
    </source>
</reference>
<dbReference type="EMBL" id="JAEHOD010000032">
    <property type="protein sequence ID" value="KAG2443062.1"/>
    <property type="molecule type" value="Genomic_DNA"/>
</dbReference>
<feature type="region of interest" description="Disordered" evidence="1">
    <location>
        <begin position="161"/>
        <end position="184"/>
    </location>
</feature>
<organism evidence="2 3">
    <name type="scientific">Chlamydomonas schloesseri</name>
    <dbReference type="NCBI Taxonomy" id="2026947"/>
    <lineage>
        <taxon>Eukaryota</taxon>
        <taxon>Viridiplantae</taxon>
        <taxon>Chlorophyta</taxon>
        <taxon>core chlorophytes</taxon>
        <taxon>Chlorophyceae</taxon>
        <taxon>CS clade</taxon>
        <taxon>Chlamydomonadales</taxon>
        <taxon>Chlamydomonadaceae</taxon>
        <taxon>Chlamydomonas</taxon>
    </lineage>
</organism>
<dbReference type="AlphaFoldDB" id="A0A835TCQ1"/>
<comment type="caution">
    <text evidence="2">The sequence shown here is derived from an EMBL/GenBank/DDBJ whole genome shotgun (WGS) entry which is preliminary data.</text>
</comment>
<protein>
    <submittedName>
        <fullName evidence="2">Uncharacterized protein</fullName>
    </submittedName>
</protein>
<sequence length="184" mass="19297">MDLHVDFMDYTTYYHDDEQRARDSQDHLARLALAGTAAEAPARVTCLTISSEHGGLEVAGVVGALAPELPCMEHVDLSECSWRPAGSAADVDRPGMATAGRLHQALAARLPRLRSLRLPKGGGVLAGVDALAACSRLTCMSMELHGGHVMLSGLEEVEGLSRLSGGTSSSGENLAALIGRSRPP</sequence>